<feature type="transmembrane region" description="Helical" evidence="7">
    <location>
        <begin position="73"/>
        <end position="91"/>
    </location>
</feature>
<evidence type="ECO:0000256" key="2">
    <source>
        <dbReference type="ARBA" id="ARBA00009298"/>
    </source>
</evidence>
<dbReference type="Pfam" id="PF02308">
    <property type="entry name" value="MgtC"/>
    <property type="match status" value="1"/>
</dbReference>
<organism evidence="9 10">
    <name type="scientific">Candidatus Nomurabacteria bacterium RIFCSPHIGHO2_01_FULL_40_20</name>
    <dbReference type="NCBI Taxonomy" id="1801738"/>
    <lineage>
        <taxon>Bacteria</taxon>
        <taxon>Candidatus Nomuraibacteriota</taxon>
    </lineage>
</organism>
<evidence type="ECO:0000256" key="6">
    <source>
        <dbReference type="ARBA" id="ARBA00023136"/>
    </source>
</evidence>
<dbReference type="Proteomes" id="UP000178985">
    <property type="component" value="Unassembled WGS sequence"/>
</dbReference>
<keyword evidence="5 7" id="KW-1133">Transmembrane helix</keyword>
<comment type="subcellular location">
    <subcellularLocation>
        <location evidence="1">Cell membrane</location>
        <topology evidence="1">Multi-pass membrane protein</topology>
    </subcellularLocation>
</comment>
<sequence length="158" mass="16674">MTQFLTQNSDIIFKLVVALGLGVVLGIERVWAHKTAGIRTYALVSMGAALFVAISELVAEEYGAFSNFDPSRIASQIIVGIGFLGAGAIMFQGNRPVGLTTAGGLWVAAGIGVAVGFGLYSLAVIATILTLFVFVALWFVEAGLKKSNLYKKQNGEDN</sequence>
<name>A0A1F6V2Q4_9BACT</name>
<accession>A0A1F6V2Q4</accession>
<dbReference type="InterPro" id="IPR049177">
    <property type="entry name" value="MgtC_SapB_SrpB_YhiD_N"/>
</dbReference>
<evidence type="ECO:0000313" key="10">
    <source>
        <dbReference type="Proteomes" id="UP000178985"/>
    </source>
</evidence>
<keyword evidence="3" id="KW-1003">Cell membrane</keyword>
<dbReference type="EMBL" id="MFTO01000011">
    <property type="protein sequence ID" value="OGI63898.1"/>
    <property type="molecule type" value="Genomic_DNA"/>
</dbReference>
<gene>
    <name evidence="9" type="ORF">A2733_01520</name>
</gene>
<evidence type="ECO:0000259" key="8">
    <source>
        <dbReference type="Pfam" id="PF02308"/>
    </source>
</evidence>
<keyword evidence="4 7" id="KW-0812">Transmembrane</keyword>
<evidence type="ECO:0000256" key="7">
    <source>
        <dbReference type="SAM" id="Phobius"/>
    </source>
</evidence>
<dbReference type="GO" id="GO:0005886">
    <property type="term" value="C:plasma membrane"/>
    <property type="evidence" value="ECO:0007669"/>
    <property type="project" value="UniProtKB-SubCell"/>
</dbReference>
<dbReference type="PANTHER" id="PTHR33778">
    <property type="entry name" value="PROTEIN MGTC"/>
    <property type="match status" value="1"/>
</dbReference>
<comment type="similarity">
    <text evidence="2">Belongs to the MgtC/SapB family.</text>
</comment>
<dbReference type="PANTHER" id="PTHR33778:SF1">
    <property type="entry name" value="MAGNESIUM TRANSPORTER YHID-RELATED"/>
    <property type="match status" value="1"/>
</dbReference>
<feature type="transmembrane region" description="Helical" evidence="7">
    <location>
        <begin position="123"/>
        <end position="144"/>
    </location>
</feature>
<feature type="transmembrane region" description="Helical" evidence="7">
    <location>
        <begin position="38"/>
        <end position="58"/>
    </location>
</feature>
<evidence type="ECO:0000256" key="3">
    <source>
        <dbReference type="ARBA" id="ARBA00022475"/>
    </source>
</evidence>
<reference evidence="9 10" key="1">
    <citation type="journal article" date="2016" name="Nat. Commun.">
        <title>Thousands of microbial genomes shed light on interconnected biogeochemical processes in an aquifer system.</title>
        <authorList>
            <person name="Anantharaman K."/>
            <person name="Brown C.T."/>
            <person name="Hug L.A."/>
            <person name="Sharon I."/>
            <person name="Castelle C.J."/>
            <person name="Probst A.J."/>
            <person name="Thomas B.C."/>
            <person name="Singh A."/>
            <person name="Wilkins M.J."/>
            <person name="Karaoz U."/>
            <person name="Brodie E.L."/>
            <person name="Williams K.H."/>
            <person name="Hubbard S.S."/>
            <person name="Banfield J.F."/>
        </authorList>
    </citation>
    <scope>NUCLEOTIDE SEQUENCE [LARGE SCALE GENOMIC DNA]</scope>
</reference>
<dbReference type="InterPro" id="IPR003416">
    <property type="entry name" value="MgtC/SapB/SrpB/YhiD_fam"/>
</dbReference>
<feature type="domain" description="MgtC/SapB/SrpB/YhiD N-terminal" evidence="8">
    <location>
        <begin position="15"/>
        <end position="139"/>
    </location>
</feature>
<comment type="caution">
    <text evidence="9">The sequence shown here is derived from an EMBL/GenBank/DDBJ whole genome shotgun (WGS) entry which is preliminary data.</text>
</comment>
<evidence type="ECO:0000313" key="9">
    <source>
        <dbReference type="EMBL" id="OGI63898.1"/>
    </source>
</evidence>
<evidence type="ECO:0000256" key="5">
    <source>
        <dbReference type="ARBA" id="ARBA00022989"/>
    </source>
</evidence>
<dbReference type="AlphaFoldDB" id="A0A1F6V2Q4"/>
<dbReference type="PRINTS" id="PR01837">
    <property type="entry name" value="MGTCSAPBPROT"/>
</dbReference>
<evidence type="ECO:0000256" key="1">
    <source>
        <dbReference type="ARBA" id="ARBA00004651"/>
    </source>
</evidence>
<feature type="transmembrane region" description="Helical" evidence="7">
    <location>
        <begin position="98"/>
        <end position="117"/>
    </location>
</feature>
<feature type="transmembrane region" description="Helical" evidence="7">
    <location>
        <begin position="12"/>
        <end position="31"/>
    </location>
</feature>
<keyword evidence="6 7" id="KW-0472">Membrane</keyword>
<evidence type="ECO:0000256" key="4">
    <source>
        <dbReference type="ARBA" id="ARBA00022692"/>
    </source>
</evidence>
<proteinExistence type="inferred from homology"/>
<protein>
    <recommendedName>
        <fullName evidence="8">MgtC/SapB/SrpB/YhiD N-terminal domain-containing protein</fullName>
    </recommendedName>
</protein>